<accession>A0A6J4K0R0</accession>
<reference evidence="1" key="1">
    <citation type="submission" date="2020-02" db="EMBL/GenBank/DDBJ databases">
        <authorList>
            <person name="Meier V. D."/>
        </authorList>
    </citation>
    <scope>NUCLEOTIDE SEQUENCE</scope>
    <source>
        <strain evidence="1">AVDCRST_MAG93</strain>
    </source>
</reference>
<organism evidence="1">
    <name type="scientific">uncultured Chloroflexia bacterium</name>
    <dbReference type="NCBI Taxonomy" id="1672391"/>
    <lineage>
        <taxon>Bacteria</taxon>
        <taxon>Bacillati</taxon>
        <taxon>Chloroflexota</taxon>
        <taxon>Chloroflexia</taxon>
        <taxon>environmental samples</taxon>
    </lineage>
</organism>
<evidence type="ECO:0000313" key="1">
    <source>
        <dbReference type="EMBL" id="CAA9291981.1"/>
    </source>
</evidence>
<gene>
    <name evidence="1" type="ORF">AVDCRST_MAG93-3970</name>
</gene>
<protein>
    <submittedName>
        <fullName evidence="1">Uncharacterized protein</fullName>
    </submittedName>
</protein>
<name>A0A6J4K0R0_9CHLR</name>
<sequence length="70" mass="7892">MTPAQNSVYTTNNVLPTLRELFSQHPEATKSGPETLSRLLHWLRFLPYQPEIHEVEAALEALAFEGEISA</sequence>
<proteinExistence type="predicted"/>
<dbReference type="EMBL" id="CADCTR010001346">
    <property type="protein sequence ID" value="CAA9291981.1"/>
    <property type="molecule type" value="Genomic_DNA"/>
</dbReference>
<dbReference type="AlphaFoldDB" id="A0A6J4K0R0"/>